<organism evidence="3 4">
    <name type="scientific">Candidatus Terrybacteria bacterium CG10_big_fil_rev_8_21_14_0_10_41_10</name>
    <dbReference type="NCBI Taxonomy" id="1975026"/>
    <lineage>
        <taxon>Bacteria</taxon>
        <taxon>Candidatus Terryibacteriota</taxon>
    </lineage>
</organism>
<keyword evidence="3" id="KW-0689">Ribosomal protein</keyword>
<dbReference type="SMART" id="SM00316">
    <property type="entry name" value="S1"/>
    <property type="match status" value="4"/>
</dbReference>
<dbReference type="CDD" id="cd00164">
    <property type="entry name" value="S1_like"/>
    <property type="match status" value="1"/>
</dbReference>
<dbReference type="PANTHER" id="PTHR47559">
    <property type="entry name" value="OS03G0844900 PROTEIN"/>
    <property type="match status" value="1"/>
</dbReference>
<keyword evidence="3" id="KW-0687">Ribonucleoprotein</keyword>
<feature type="domain" description="S1 motif" evidence="2">
    <location>
        <begin position="118"/>
        <end position="200"/>
    </location>
</feature>
<feature type="domain" description="S1 motif" evidence="2">
    <location>
        <begin position="37"/>
        <end position="104"/>
    </location>
</feature>
<dbReference type="InterPro" id="IPR035104">
    <property type="entry name" value="Ribosomal_protein_S1-like"/>
</dbReference>
<comment type="caution">
    <text evidence="3">The sequence shown here is derived from an EMBL/GenBank/DDBJ whole genome shotgun (WGS) entry which is preliminary data.</text>
</comment>
<evidence type="ECO:0000259" key="2">
    <source>
        <dbReference type="PROSITE" id="PS50126"/>
    </source>
</evidence>
<accession>A0A2M8LA41</accession>
<dbReference type="EMBL" id="PFER01000036">
    <property type="protein sequence ID" value="PJE73474.1"/>
    <property type="molecule type" value="Genomic_DNA"/>
</dbReference>
<evidence type="ECO:0000313" key="4">
    <source>
        <dbReference type="Proteomes" id="UP000230959"/>
    </source>
</evidence>
<dbReference type="Proteomes" id="UP000230959">
    <property type="component" value="Unassembled WGS sequence"/>
</dbReference>
<dbReference type="Pfam" id="PF00575">
    <property type="entry name" value="S1"/>
    <property type="match status" value="2"/>
</dbReference>
<dbReference type="Gene3D" id="2.40.50.140">
    <property type="entry name" value="Nucleic acid-binding proteins"/>
    <property type="match status" value="4"/>
</dbReference>
<evidence type="ECO:0000313" key="3">
    <source>
        <dbReference type="EMBL" id="PJE73474.1"/>
    </source>
</evidence>
<dbReference type="PANTHER" id="PTHR47559:SF1">
    <property type="entry name" value="OS03G0844900 PROTEIN"/>
    <property type="match status" value="1"/>
</dbReference>
<sequence>MTTITESPLGEKQTIIGGQSFMETLMKAVPIVVPKVEDLVDGTVIGLQASTLYVDLAPLGTGIIYGREYNRAKDIIRSLKSGDKIAVKMIEAENERGYMTLSLKEAKEEIVWREAEEMQKTKAPIILAVKEANKGGLVLEWNGIPGFLPTSQLKSDHYPRVDDGDKDKIETELKKLVGEKLKVTVISSNQKEKKLIFSEKGNDMEEIKEIVSKYKVGDIVEGEITGVVDFGVFIKIDQNLEGLAHISELDWVLIDNPASKFKVGEKVKAQIINITEGKVSLSIKALKPNPWNETKDKYKTSQEVSGVVIKFNKHGALVSIEEGVAGLVHISGFKSEEDMKDKLDLGKSYKFKIATFEPKDHKLTLLYIGQ</sequence>
<name>A0A2M8LA41_9BACT</name>
<reference evidence="4" key="1">
    <citation type="submission" date="2017-09" db="EMBL/GenBank/DDBJ databases">
        <title>Depth-based differentiation of microbial function through sediment-hosted aquifers and enrichment of novel symbionts in the deep terrestrial subsurface.</title>
        <authorList>
            <person name="Probst A.J."/>
            <person name="Ladd B."/>
            <person name="Jarett J.K."/>
            <person name="Geller-Mcgrath D.E."/>
            <person name="Sieber C.M.K."/>
            <person name="Emerson J.B."/>
            <person name="Anantharaman K."/>
            <person name="Thomas B.C."/>
            <person name="Malmstrom R."/>
            <person name="Stieglmeier M."/>
            <person name="Klingl A."/>
            <person name="Woyke T."/>
            <person name="Ryan C.M."/>
            <person name="Banfield J.F."/>
        </authorList>
    </citation>
    <scope>NUCLEOTIDE SEQUENCE [LARGE SCALE GENOMIC DNA]</scope>
</reference>
<protein>
    <submittedName>
        <fullName evidence="3">30S ribosomal protein S1</fullName>
    </submittedName>
</protein>
<dbReference type="SUPFAM" id="SSF50249">
    <property type="entry name" value="Nucleic acid-binding proteins"/>
    <property type="match status" value="4"/>
</dbReference>
<dbReference type="InterPro" id="IPR003029">
    <property type="entry name" value="S1_domain"/>
</dbReference>
<dbReference type="GO" id="GO:0003676">
    <property type="term" value="F:nucleic acid binding"/>
    <property type="evidence" value="ECO:0007669"/>
    <property type="project" value="InterPro"/>
</dbReference>
<feature type="domain" description="S1 motif" evidence="2">
    <location>
        <begin position="301"/>
        <end position="368"/>
    </location>
</feature>
<gene>
    <name evidence="3" type="ORF">COV02_02510</name>
</gene>
<evidence type="ECO:0000256" key="1">
    <source>
        <dbReference type="ARBA" id="ARBA00025604"/>
    </source>
</evidence>
<feature type="domain" description="S1 motif" evidence="2">
    <location>
        <begin position="217"/>
        <end position="284"/>
    </location>
</feature>
<dbReference type="FunFam" id="2.40.50.140:FF:000103">
    <property type="entry name" value="protein RRP5 homolog"/>
    <property type="match status" value="1"/>
</dbReference>
<dbReference type="InterPro" id="IPR052757">
    <property type="entry name" value="Ribosomal_protein_S1"/>
</dbReference>
<dbReference type="PROSITE" id="PS50126">
    <property type="entry name" value="S1"/>
    <property type="match status" value="4"/>
</dbReference>
<proteinExistence type="predicted"/>
<dbReference type="GO" id="GO:0005840">
    <property type="term" value="C:ribosome"/>
    <property type="evidence" value="ECO:0007669"/>
    <property type="project" value="UniProtKB-KW"/>
</dbReference>
<comment type="function">
    <text evidence="1">Binds mRNA; thus facilitating recognition of the initiation point. It is needed to translate mRNA with a short Shine-Dalgarno (SD) purine-rich sequence.</text>
</comment>
<dbReference type="InterPro" id="IPR012340">
    <property type="entry name" value="NA-bd_OB-fold"/>
</dbReference>
<dbReference type="PRINTS" id="PR00681">
    <property type="entry name" value="RIBOSOMALS1"/>
</dbReference>
<dbReference type="AlphaFoldDB" id="A0A2M8LA41"/>